<keyword evidence="9 16" id="KW-0648">Protein biosynthesis</keyword>
<dbReference type="Gene3D" id="3.10.290.10">
    <property type="entry name" value="RNA-binding S4 domain"/>
    <property type="match status" value="1"/>
</dbReference>
<dbReference type="Pfam" id="PF00579">
    <property type="entry name" value="tRNA-synt_1b"/>
    <property type="match status" value="1"/>
</dbReference>
<evidence type="ECO:0000256" key="2">
    <source>
        <dbReference type="ARBA" id="ARBA00004173"/>
    </source>
</evidence>
<dbReference type="FunFam" id="3.10.290.10:FF:000014">
    <property type="entry name" value="Tyrosine--tRNA ligase"/>
    <property type="match status" value="1"/>
</dbReference>
<dbReference type="PROSITE" id="PS00178">
    <property type="entry name" value="AA_TRNA_LIGASE_I"/>
    <property type="match status" value="1"/>
</dbReference>
<dbReference type="GO" id="GO:0005524">
    <property type="term" value="F:ATP binding"/>
    <property type="evidence" value="ECO:0007669"/>
    <property type="project" value="UniProtKB-KW"/>
</dbReference>
<comment type="function">
    <text evidence="1">Catalyzes the attachment of tyrosine to tRNA(Tyr) in a two-step reaction: tyrosine is first activated by ATP to form Tyr-AMP and then transferred to the acceptor end of tRNA(Tyr).</text>
</comment>
<evidence type="ECO:0000256" key="4">
    <source>
        <dbReference type="ARBA" id="ARBA00013160"/>
    </source>
</evidence>
<dbReference type="Pfam" id="PF22421">
    <property type="entry name" value="SYY_C-terminal"/>
    <property type="match status" value="1"/>
</dbReference>
<evidence type="ECO:0000256" key="8">
    <source>
        <dbReference type="ARBA" id="ARBA00022884"/>
    </source>
</evidence>
<reference evidence="18" key="1">
    <citation type="submission" date="2021-01" db="UniProtKB">
        <authorList>
            <consortium name="EnsemblPlants"/>
        </authorList>
    </citation>
    <scope>IDENTIFICATION</scope>
</reference>
<dbReference type="PROSITE" id="PS50889">
    <property type="entry name" value="S4"/>
    <property type="match status" value="1"/>
</dbReference>
<dbReference type="EnsemblPlants" id="Kaladp0055s0527.1.v1.1">
    <property type="protein sequence ID" value="Kaladp0055s0527.1.v1.1"/>
    <property type="gene ID" value="Kaladp0055s0527.v1.1"/>
</dbReference>
<evidence type="ECO:0000256" key="3">
    <source>
        <dbReference type="ARBA" id="ARBA00005594"/>
    </source>
</evidence>
<dbReference type="PANTHER" id="PTHR11766">
    <property type="entry name" value="TYROSYL-TRNA SYNTHETASE"/>
    <property type="match status" value="1"/>
</dbReference>
<name>A0A7N0ZYX1_KALFE</name>
<feature type="domain" description="RNA-binding S4" evidence="17">
    <location>
        <begin position="470"/>
        <end position="531"/>
    </location>
</feature>
<dbReference type="PRINTS" id="PR01040">
    <property type="entry name" value="TRNASYNTHTYR"/>
</dbReference>
<evidence type="ECO:0000256" key="10">
    <source>
        <dbReference type="ARBA" id="ARBA00022946"/>
    </source>
</evidence>
<dbReference type="GO" id="GO:0003723">
    <property type="term" value="F:RNA binding"/>
    <property type="evidence" value="ECO:0007669"/>
    <property type="project" value="UniProtKB-KW"/>
</dbReference>
<evidence type="ECO:0000256" key="15">
    <source>
        <dbReference type="PROSITE-ProRule" id="PRU00182"/>
    </source>
</evidence>
<keyword evidence="6 16" id="KW-0547">Nucleotide-binding</keyword>
<sequence length="552" mass="60878">MEHLGWNIFEPRTYRPSQLQVLSVSSLIILGFSVDEVLCSLGRFCSMLKPSSMATLAARSVASAGYFIHFNHKLLFKQFPRRSAVPISSIGSIHSTHQNLKSSGETPVPSRRNIVEILKERSLLESVTSEELKSACVSSNLKVYCGFDPTAESLHLGNLLGIIVLSWFQRCGHTPVALIGGATARIGDPSGKSLERPELDVETLERNTVGIRETIGRVLGNSNGEEGGLVVLNNYDWWKDMRLLDFLKRVGRYARVGTMMAKESVKKRLESEQGMSYTEFTYQLLQGYDFVYLFENEDVNVQIGGSDQWGNITAGTDLIRRISQAEGAYGLTFPLLLKSDGTKFGKSEDGAIWLSPSMLSPYKFYQYFFSVPDADVVRFLKILTFLDLEVVEEIAREMRSPGYVPNSAQRRLAEEVTRFVHGQEGLDEAIKATEALRPGAETALDWRAIDAIAQDVPSCSFAYNEVLNSSLVDLSVSSGLFETKSAARRLLKQGGVYLNNSRVDSDGRKIEAQDIIDGKVLLLSAGKKNKISQAAIGSTSLAISSLLPEASV</sequence>
<evidence type="ECO:0000313" key="19">
    <source>
        <dbReference type="Proteomes" id="UP000594263"/>
    </source>
</evidence>
<protein>
    <recommendedName>
        <fullName evidence="4 16">Tyrosine--tRNA ligase</fullName>
        <ecNumber evidence="4 16">6.1.1.1</ecNumber>
    </recommendedName>
    <alternativeName>
        <fullName evidence="13 16">Tyrosyl-tRNA synthetase</fullName>
    </alternativeName>
</protein>
<dbReference type="CDD" id="cd00805">
    <property type="entry name" value="TyrRS_core"/>
    <property type="match status" value="1"/>
</dbReference>
<dbReference type="InterPro" id="IPR024107">
    <property type="entry name" value="Tyr-tRNA-ligase_bac_1"/>
</dbReference>
<evidence type="ECO:0000313" key="18">
    <source>
        <dbReference type="EnsemblPlants" id="Kaladp0055s0527.1.v1.1"/>
    </source>
</evidence>
<dbReference type="InterPro" id="IPR054608">
    <property type="entry name" value="SYY-like_C"/>
</dbReference>
<dbReference type="FunFam" id="3.40.50.620:FF:000158">
    <property type="entry name" value="Tyrosine--tRNA ligase"/>
    <property type="match status" value="1"/>
</dbReference>
<dbReference type="GO" id="GO:0005739">
    <property type="term" value="C:mitochondrion"/>
    <property type="evidence" value="ECO:0007669"/>
    <property type="project" value="UniProtKB-SubCell"/>
</dbReference>
<dbReference type="HAMAP" id="MF_02006">
    <property type="entry name" value="Tyr_tRNA_synth_type1"/>
    <property type="match status" value="1"/>
</dbReference>
<evidence type="ECO:0000256" key="9">
    <source>
        <dbReference type="ARBA" id="ARBA00022917"/>
    </source>
</evidence>
<dbReference type="NCBIfam" id="TIGR00234">
    <property type="entry name" value="tyrS"/>
    <property type="match status" value="1"/>
</dbReference>
<dbReference type="CDD" id="cd00165">
    <property type="entry name" value="S4"/>
    <property type="match status" value="1"/>
</dbReference>
<keyword evidence="5 16" id="KW-0436">Ligase</keyword>
<dbReference type="Gene3D" id="3.40.50.620">
    <property type="entry name" value="HUPs"/>
    <property type="match status" value="1"/>
</dbReference>
<dbReference type="AlphaFoldDB" id="A0A7N0ZYX1"/>
<dbReference type="InterPro" id="IPR014729">
    <property type="entry name" value="Rossmann-like_a/b/a_fold"/>
</dbReference>
<dbReference type="InterPro" id="IPR002305">
    <property type="entry name" value="aa-tRNA-synth_Ic"/>
</dbReference>
<comment type="similarity">
    <text evidence="3 16">Belongs to the class-I aminoacyl-tRNA synthetase family.</text>
</comment>
<dbReference type="GO" id="GO:0048608">
    <property type="term" value="P:reproductive structure development"/>
    <property type="evidence" value="ECO:0007669"/>
    <property type="project" value="UniProtKB-ARBA"/>
</dbReference>
<evidence type="ECO:0000256" key="14">
    <source>
        <dbReference type="ARBA" id="ARBA00048248"/>
    </source>
</evidence>
<dbReference type="SMART" id="SM00363">
    <property type="entry name" value="S4"/>
    <property type="match status" value="1"/>
</dbReference>
<evidence type="ECO:0000256" key="5">
    <source>
        <dbReference type="ARBA" id="ARBA00022598"/>
    </source>
</evidence>
<evidence type="ECO:0000256" key="1">
    <source>
        <dbReference type="ARBA" id="ARBA00002025"/>
    </source>
</evidence>
<dbReference type="EC" id="6.1.1.1" evidence="4 16"/>
<evidence type="ECO:0000256" key="6">
    <source>
        <dbReference type="ARBA" id="ARBA00022741"/>
    </source>
</evidence>
<evidence type="ECO:0000256" key="12">
    <source>
        <dbReference type="ARBA" id="ARBA00023146"/>
    </source>
</evidence>
<keyword evidence="11" id="KW-0496">Mitochondrion</keyword>
<proteinExistence type="inferred from homology"/>
<dbReference type="InterPro" id="IPR002307">
    <property type="entry name" value="Tyr-tRNA-ligase"/>
</dbReference>
<dbReference type="InterPro" id="IPR001412">
    <property type="entry name" value="aa-tRNA-synth_I_CS"/>
</dbReference>
<dbReference type="GO" id="GO:0005829">
    <property type="term" value="C:cytosol"/>
    <property type="evidence" value="ECO:0007669"/>
    <property type="project" value="TreeGrafter"/>
</dbReference>
<keyword evidence="19" id="KW-1185">Reference proteome</keyword>
<accession>A0A7N0ZYX1</accession>
<dbReference type="SUPFAM" id="SSF52374">
    <property type="entry name" value="Nucleotidylyl transferase"/>
    <property type="match status" value="1"/>
</dbReference>
<dbReference type="InterPro" id="IPR002942">
    <property type="entry name" value="S4_RNA-bd"/>
</dbReference>
<evidence type="ECO:0000256" key="16">
    <source>
        <dbReference type="RuleBase" id="RU361234"/>
    </source>
</evidence>
<evidence type="ECO:0000256" key="11">
    <source>
        <dbReference type="ARBA" id="ARBA00023128"/>
    </source>
</evidence>
<dbReference type="FunFam" id="1.10.240.10:FF:000001">
    <property type="entry name" value="Tyrosine--tRNA ligase"/>
    <property type="match status" value="1"/>
</dbReference>
<dbReference type="InterPro" id="IPR036986">
    <property type="entry name" value="S4_RNA-bd_sf"/>
</dbReference>
<dbReference type="OMA" id="YMMAKDS"/>
<keyword evidence="7 16" id="KW-0067">ATP-binding</keyword>
<dbReference type="PANTHER" id="PTHR11766:SF0">
    <property type="entry name" value="TYROSINE--TRNA LIGASE, MITOCHONDRIAL"/>
    <property type="match status" value="1"/>
</dbReference>
<comment type="catalytic activity">
    <reaction evidence="14 16">
        <text>tRNA(Tyr) + L-tyrosine + ATP = L-tyrosyl-tRNA(Tyr) + AMP + diphosphate + H(+)</text>
        <dbReference type="Rhea" id="RHEA:10220"/>
        <dbReference type="Rhea" id="RHEA-COMP:9706"/>
        <dbReference type="Rhea" id="RHEA-COMP:9707"/>
        <dbReference type="ChEBI" id="CHEBI:15378"/>
        <dbReference type="ChEBI" id="CHEBI:30616"/>
        <dbReference type="ChEBI" id="CHEBI:33019"/>
        <dbReference type="ChEBI" id="CHEBI:58315"/>
        <dbReference type="ChEBI" id="CHEBI:78442"/>
        <dbReference type="ChEBI" id="CHEBI:78536"/>
        <dbReference type="ChEBI" id="CHEBI:456215"/>
        <dbReference type="EC" id="6.1.1.1"/>
    </reaction>
</comment>
<dbReference type="GO" id="GO:0006437">
    <property type="term" value="P:tyrosyl-tRNA aminoacylation"/>
    <property type="evidence" value="ECO:0007669"/>
    <property type="project" value="InterPro"/>
</dbReference>
<dbReference type="SUPFAM" id="SSF55174">
    <property type="entry name" value="Alpha-L RNA-binding motif"/>
    <property type="match status" value="1"/>
</dbReference>
<keyword evidence="10" id="KW-0809">Transit peptide</keyword>
<organism evidence="18 19">
    <name type="scientific">Kalanchoe fedtschenkoi</name>
    <name type="common">Lavender scallops</name>
    <name type="synonym">South American air plant</name>
    <dbReference type="NCBI Taxonomy" id="63787"/>
    <lineage>
        <taxon>Eukaryota</taxon>
        <taxon>Viridiplantae</taxon>
        <taxon>Streptophyta</taxon>
        <taxon>Embryophyta</taxon>
        <taxon>Tracheophyta</taxon>
        <taxon>Spermatophyta</taxon>
        <taxon>Magnoliopsida</taxon>
        <taxon>eudicotyledons</taxon>
        <taxon>Gunneridae</taxon>
        <taxon>Pentapetalae</taxon>
        <taxon>Saxifragales</taxon>
        <taxon>Crassulaceae</taxon>
        <taxon>Kalanchoe</taxon>
    </lineage>
</organism>
<keyword evidence="8 15" id="KW-0694">RNA-binding</keyword>
<evidence type="ECO:0000256" key="7">
    <source>
        <dbReference type="ARBA" id="ARBA00022840"/>
    </source>
</evidence>
<dbReference type="Gene3D" id="1.10.240.10">
    <property type="entry name" value="Tyrosyl-Transfer RNA Synthetase"/>
    <property type="match status" value="1"/>
</dbReference>
<dbReference type="Gramene" id="Kaladp0055s0527.1.v1.1">
    <property type="protein sequence ID" value="Kaladp0055s0527.1.v1.1"/>
    <property type="gene ID" value="Kaladp0055s0527.v1.1"/>
</dbReference>
<comment type="subcellular location">
    <subcellularLocation>
        <location evidence="2">Mitochondrion</location>
    </subcellularLocation>
</comment>
<dbReference type="Proteomes" id="UP000594263">
    <property type="component" value="Unplaced"/>
</dbReference>
<dbReference type="GO" id="GO:0009791">
    <property type="term" value="P:post-embryonic development"/>
    <property type="evidence" value="ECO:0007669"/>
    <property type="project" value="UniProtKB-ARBA"/>
</dbReference>
<dbReference type="GO" id="GO:0004831">
    <property type="term" value="F:tyrosine-tRNA ligase activity"/>
    <property type="evidence" value="ECO:0007669"/>
    <property type="project" value="UniProtKB-EC"/>
</dbReference>
<keyword evidence="12 16" id="KW-0030">Aminoacyl-tRNA synthetase</keyword>
<evidence type="ECO:0000256" key="13">
    <source>
        <dbReference type="ARBA" id="ARBA00033323"/>
    </source>
</evidence>
<dbReference type="GO" id="GO:0009570">
    <property type="term" value="C:chloroplast stroma"/>
    <property type="evidence" value="ECO:0007669"/>
    <property type="project" value="TreeGrafter"/>
</dbReference>
<dbReference type="InterPro" id="IPR024088">
    <property type="entry name" value="Tyr-tRNA-ligase_bac-type"/>
</dbReference>
<evidence type="ECO:0000259" key="17">
    <source>
        <dbReference type="SMART" id="SM00363"/>
    </source>
</evidence>